<comment type="caution">
    <text evidence="1">The sequence shown here is derived from an EMBL/GenBank/DDBJ whole genome shotgun (WGS) entry which is preliminary data.</text>
</comment>
<reference evidence="1 2" key="1">
    <citation type="submission" date="2024-10" db="EMBL/GenBank/DDBJ databases">
        <title>Updated reference genomes for cyclostephanoid diatoms.</title>
        <authorList>
            <person name="Roberts W.R."/>
            <person name="Alverson A.J."/>
        </authorList>
    </citation>
    <scope>NUCLEOTIDE SEQUENCE [LARGE SCALE GENOMIC DNA]</scope>
    <source>
        <strain evidence="1 2">AJA228-03</strain>
    </source>
</reference>
<proteinExistence type="predicted"/>
<organism evidence="1 2">
    <name type="scientific">Cyclostephanos tholiformis</name>
    <dbReference type="NCBI Taxonomy" id="382380"/>
    <lineage>
        <taxon>Eukaryota</taxon>
        <taxon>Sar</taxon>
        <taxon>Stramenopiles</taxon>
        <taxon>Ochrophyta</taxon>
        <taxon>Bacillariophyta</taxon>
        <taxon>Coscinodiscophyceae</taxon>
        <taxon>Thalassiosirophycidae</taxon>
        <taxon>Stephanodiscales</taxon>
        <taxon>Stephanodiscaceae</taxon>
        <taxon>Cyclostephanos</taxon>
    </lineage>
</organism>
<sequence>MPSLPRLSSIVDLTKTMSPRRCHHLVVMIHCGPKTGSTMLHAACQSNLKEICGVKKQGRFPAGYVDEPVLFPLICRCIHTMHFCVKEIMMPPEEVPTIRDDISLFVHMFPFREYDDWAKSAMKQQYDCGGLRACNRTSKLLEAMEFMNESHPFLLYHYLELTNVLGRLGIEYGLPLLPKSNERMKGK</sequence>
<name>A0ABD3RZL0_9STRA</name>
<gene>
    <name evidence="1" type="ORF">ACHAXA_002014</name>
</gene>
<dbReference type="AlphaFoldDB" id="A0ABD3RZL0"/>
<dbReference type="Proteomes" id="UP001530377">
    <property type="component" value="Unassembled WGS sequence"/>
</dbReference>
<evidence type="ECO:0000313" key="1">
    <source>
        <dbReference type="EMBL" id="KAL3817669.1"/>
    </source>
</evidence>
<protein>
    <submittedName>
        <fullName evidence="1">Uncharacterized protein</fullName>
    </submittedName>
</protein>
<dbReference type="EMBL" id="JALLPB020000097">
    <property type="protein sequence ID" value="KAL3817669.1"/>
    <property type="molecule type" value="Genomic_DNA"/>
</dbReference>
<keyword evidence="2" id="KW-1185">Reference proteome</keyword>
<accession>A0ABD3RZL0</accession>
<evidence type="ECO:0000313" key="2">
    <source>
        <dbReference type="Proteomes" id="UP001530377"/>
    </source>
</evidence>